<protein>
    <recommendedName>
        <fullName evidence="4">Serine aminopeptidase S33 domain-containing protein</fullName>
    </recommendedName>
</protein>
<dbReference type="SUPFAM" id="SSF53474">
    <property type="entry name" value="alpha/beta-Hydrolases"/>
    <property type="match status" value="1"/>
</dbReference>
<dbReference type="STRING" id="708187.A0A1Q8S412"/>
<proteinExistence type="inferred from homology"/>
<dbReference type="InterPro" id="IPR051411">
    <property type="entry name" value="Polyketide_trans_af380"/>
</dbReference>
<dbReference type="InterPro" id="IPR029058">
    <property type="entry name" value="AB_hydrolase_fold"/>
</dbReference>
<dbReference type="Gene3D" id="1.10.10.800">
    <property type="match status" value="1"/>
</dbReference>
<dbReference type="PANTHER" id="PTHR47751">
    <property type="entry name" value="SUPERFAMILY HYDROLASE, PUTATIVE (AFU_ORTHOLOGUE AFUA_2G16580)-RELATED"/>
    <property type="match status" value="1"/>
</dbReference>
<evidence type="ECO:0000313" key="3">
    <source>
        <dbReference type="Proteomes" id="UP000186583"/>
    </source>
</evidence>
<dbReference type="PANTHER" id="PTHR47751:SF2">
    <property type="entry name" value="DLTD N-TERMINAL DOMAIN PROTEIN (AFU_ORTHOLOGUE AFUA_8G00380)-RELATED"/>
    <property type="match status" value="1"/>
</dbReference>
<evidence type="ECO:0000313" key="2">
    <source>
        <dbReference type="EMBL" id="OLN96199.1"/>
    </source>
</evidence>
<dbReference type="Gene3D" id="3.40.50.1820">
    <property type="entry name" value="alpha/beta hydrolase"/>
    <property type="match status" value="1"/>
</dbReference>
<dbReference type="EMBL" id="MPGH01000022">
    <property type="protein sequence ID" value="OLN96199.1"/>
    <property type="molecule type" value="Genomic_DNA"/>
</dbReference>
<sequence length="167" mass="18651">MAAAVNKSIAAVVVQKRAQRLVAGARTRHRNRDAGQDPILSRVARTRKAGTSKAMLQDPAEIAMTDDMTRRGKNWGKLGTVQSLLHCAMFEPLAFIQRIAPIPLFMVVAENDATTPLHLQREEFNRAREPKKLQLLKGQDHFSMNYGEGFEKNVAAQIAFLKETLDI</sequence>
<evidence type="ECO:0000256" key="1">
    <source>
        <dbReference type="ARBA" id="ARBA00029464"/>
    </source>
</evidence>
<dbReference type="Proteomes" id="UP000186583">
    <property type="component" value="Unassembled WGS sequence"/>
</dbReference>
<dbReference type="AlphaFoldDB" id="A0A1Q8S412"/>
<accession>A0A1Q8S412</accession>
<evidence type="ECO:0008006" key="4">
    <source>
        <dbReference type="Google" id="ProtNLM"/>
    </source>
</evidence>
<name>A0A1Q8S412_9PEZI</name>
<comment type="similarity">
    <text evidence="1">Belongs to the polyketide transferase af380 family.</text>
</comment>
<reference evidence="2 3" key="1">
    <citation type="submission" date="2016-11" db="EMBL/GenBank/DDBJ databases">
        <title>Draft Genome Assembly of Colletotrichum chlorophyti a pathogen of herbaceous plants.</title>
        <authorList>
            <person name="Gan P."/>
            <person name="Narusaka M."/>
            <person name="Tsushima A."/>
            <person name="Narusaka Y."/>
            <person name="Takano Y."/>
            <person name="Shirasu K."/>
        </authorList>
    </citation>
    <scope>NUCLEOTIDE SEQUENCE [LARGE SCALE GENOMIC DNA]</scope>
    <source>
        <strain evidence="2 3">NTL11</strain>
    </source>
</reference>
<organism evidence="2 3">
    <name type="scientific">Colletotrichum chlorophyti</name>
    <dbReference type="NCBI Taxonomy" id="708187"/>
    <lineage>
        <taxon>Eukaryota</taxon>
        <taxon>Fungi</taxon>
        <taxon>Dikarya</taxon>
        <taxon>Ascomycota</taxon>
        <taxon>Pezizomycotina</taxon>
        <taxon>Sordariomycetes</taxon>
        <taxon>Hypocreomycetidae</taxon>
        <taxon>Glomerellales</taxon>
        <taxon>Glomerellaceae</taxon>
        <taxon>Colletotrichum</taxon>
    </lineage>
</organism>
<gene>
    <name evidence="2" type="ORF">CCHL11_03262</name>
</gene>
<keyword evidence="3" id="KW-1185">Reference proteome</keyword>
<comment type="caution">
    <text evidence="2">The sequence shown here is derived from an EMBL/GenBank/DDBJ whole genome shotgun (WGS) entry which is preliminary data.</text>
</comment>
<dbReference type="OrthoDB" id="2498029at2759"/>